<feature type="binding site" evidence="14">
    <location>
        <position position="30"/>
    </location>
    <ligand>
        <name>Mg(2+)</name>
        <dbReference type="ChEBI" id="CHEBI:18420"/>
        <label>1</label>
        <note>catalytic</note>
    </ligand>
</feature>
<comment type="similarity">
    <text evidence="1 12">Belongs to the tRNA(His) guanylyltransferase family.</text>
</comment>
<keyword evidence="19" id="KW-1185">Reference proteome</keyword>
<dbReference type="InterPro" id="IPR024956">
    <property type="entry name" value="tRNAHis_GuaTrfase_cat"/>
</dbReference>
<evidence type="ECO:0000256" key="4">
    <source>
        <dbReference type="ARBA" id="ARBA00022679"/>
    </source>
</evidence>
<dbReference type="Gene3D" id="3.30.70.3000">
    <property type="match status" value="1"/>
</dbReference>
<feature type="region of interest" description="Disordered" evidence="15">
    <location>
        <begin position="242"/>
        <end position="299"/>
    </location>
</feature>
<evidence type="ECO:0000256" key="1">
    <source>
        <dbReference type="ARBA" id="ARBA00010113"/>
    </source>
</evidence>
<feature type="binding site" evidence="14">
    <location>
        <position position="92"/>
    </location>
    <ligand>
        <name>Mg(2+)</name>
        <dbReference type="ChEBI" id="CHEBI:18420"/>
        <label>2</label>
        <note>catalytic</note>
    </ligand>
</feature>
<dbReference type="InterPro" id="IPR007537">
    <property type="entry name" value="tRNAHis_GuaTrfase_Thg1"/>
</dbReference>
<evidence type="ECO:0000256" key="5">
    <source>
        <dbReference type="ARBA" id="ARBA00022694"/>
    </source>
</evidence>
<evidence type="ECO:0000256" key="12">
    <source>
        <dbReference type="PIRNR" id="PIRNR028980"/>
    </source>
</evidence>
<feature type="binding site" evidence="14">
    <location>
        <position position="92"/>
    </location>
    <ligand>
        <name>Mg(2+)</name>
        <dbReference type="ChEBI" id="CHEBI:18420"/>
        <label>1</label>
        <note>catalytic</note>
    </ligand>
</feature>
<dbReference type="GO" id="GO:0008193">
    <property type="term" value="F:tRNA guanylyltransferase activity"/>
    <property type="evidence" value="ECO:0007669"/>
    <property type="project" value="UniProtKB-UniRule"/>
</dbReference>
<evidence type="ECO:0000256" key="2">
    <source>
        <dbReference type="ARBA" id="ARBA00012511"/>
    </source>
</evidence>
<dbReference type="PANTHER" id="PTHR12729">
    <property type="entry name" value="TRNA(HIS) GUANYLYLTRANSFERASE-RELATED"/>
    <property type="match status" value="1"/>
</dbReference>
<evidence type="ECO:0000259" key="16">
    <source>
        <dbReference type="Pfam" id="PF04446"/>
    </source>
</evidence>
<evidence type="ECO:0000259" key="17">
    <source>
        <dbReference type="Pfam" id="PF14413"/>
    </source>
</evidence>
<dbReference type="PANTHER" id="PTHR12729:SF6">
    <property type="entry name" value="TRNA(HIS) GUANYLYLTRANSFERASE-RELATED"/>
    <property type="match status" value="1"/>
</dbReference>
<keyword evidence="8 12" id="KW-0547">Nucleotide-binding</keyword>
<evidence type="ECO:0000256" key="15">
    <source>
        <dbReference type="SAM" id="MobiDB-lite"/>
    </source>
</evidence>
<comment type="caution">
    <text evidence="18">The sequence shown here is derived from an EMBL/GenBank/DDBJ whole genome shotgun (WGS) entry which is preliminary data.</text>
</comment>
<feature type="domain" description="tRNAHis guanylyltransferase catalytic" evidence="16">
    <location>
        <begin position="50"/>
        <end position="162"/>
    </location>
</feature>
<feature type="binding site" evidence="14">
    <location>
        <position position="29"/>
    </location>
    <ligand>
        <name>Mg(2+)</name>
        <dbReference type="ChEBI" id="CHEBI:18420"/>
        <label>1</label>
        <note>catalytic</note>
    </ligand>
</feature>
<dbReference type="Pfam" id="PF04446">
    <property type="entry name" value="Thg1"/>
    <property type="match status" value="1"/>
</dbReference>
<feature type="binding site" evidence="13">
    <location>
        <begin position="91"/>
        <end position="92"/>
    </location>
    <ligand>
        <name>GTP</name>
        <dbReference type="ChEBI" id="CHEBI:37565"/>
    </ligand>
</feature>
<reference evidence="18 19" key="1">
    <citation type="journal article" date="2020" name="ISME J.">
        <title>Uncovering the hidden diversity of litter-decomposition mechanisms in mushroom-forming fungi.</title>
        <authorList>
            <person name="Floudas D."/>
            <person name="Bentzer J."/>
            <person name="Ahren D."/>
            <person name="Johansson T."/>
            <person name="Persson P."/>
            <person name="Tunlid A."/>
        </authorList>
    </citation>
    <scope>NUCLEOTIDE SEQUENCE [LARGE SCALE GENOMIC DNA]</scope>
    <source>
        <strain evidence="18 19">CBS 175.51</strain>
    </source>
</reference>
<dbReference type="GO" id="GO:0006400">
    <property type="term" value="P:tRNA modification"/>
    <property type="evidence" value="ECO:0007669"/>
    <property type="project" value="UniProtKB-UniRule"/>
</dbReference>
<name>A0A8H5BUV9_9AGAR</name>
<keyword evidence="7 12" id="KW-0479">Metal-binding</keyword>
<evidence type="ECO:0000256" key="14">
    <source>
        <dbReference type="PIRSR" id="PIRSR028980-2"/>
    </source>
</evidence>
<sequence>MANSKYSYVKNFELPDPILPDTFMLFRLDGHSFHRFLNLLAAIPRPDVNTRFTDVHGFEKPNDVRALELMDHAARSVMEEYPDIVLAFGESDEYRGRPTNESCIHSFLLKRSTSLYNRRESKIVTTLTSLFTSCYVLYWPKYFPNKPLQYPPSFDGRIVPYPAEKHIRDYFAWRQADTHINNLYNTTFWALVQQGGQTTTEAHASLRGTFSKDKHEILYSRFKINYNQLDARYRKGSILVREEEQEVPEAQSEARSERQAPEGPTTETTTVSADTAPSSDVLTEPAQPKEKKNKKALKKVKPATRVVLLHCDIIKDDFWNERPTLLGD</sequence>
<dbReference type="GO" id="GO:0000287">
    <property type="term" value="F:magnesium ion binding"/>
    <property type="evidence" value="ECO:0007669"/>
    <property type="project" value="UniProtKB-UniRule"/>
</dbReference>
<dbReference type="Proteomes" id="UP000541558">
    <property type="component" value="Unassembled WGS sequence"/>
</dbReference>
<dbReference type="EMBL" id="JAACJK010000117">
    <property type="protein sequence ID" value="KAF5330017.1"/>
    <property type="molecule type" value="Genomic_DNA"/>
</dbReference>
<feature type="compositionally biased region" description="Polar residues" evidence="15">
    <location>
        <begin position="271"/>
        <end position="281"/>
    </location>
</feature>
<evidence type="ECO:0000256" key="6">
    <source>
        <dbReference type="ARBA" id="ARBA00022695"/>
    </source>
</evidence>
<dbReference type="PIRSF" id="PIRSF028980">
    <property type="entry name" value="tRNAHis_guanylyltransferase"/>
    <property type="match status" value="1"/>
</dbReference>
<accession>A0A8H5BUV9</accession>
<feature type="binding site" evidence="14">
    <location>
        <position position="29"/>
    </location>
    <ligand>
        <name>Mg(2+)</name>
        <dbReference type="ChEBI" id="CHEBI:18420"/>
        <label>2</label>
        <note>catalytic</note>
    </ligand>
</feature>
<evidence type="ECO:0000256" key="13">
    <source>
        <dbReference type="PIRSR" id="PIRSR028980-1"/>
    </source>
</evidence>
<keyword evidence="4 12" id="KW-0808">Transferase</keyword>
<organism evidence="18 19">
    <name type="scientific">Ephemerocybe angulata</name>
    <dbReference type="NCBI Taxonomy" id="980116"/>
    <lineage>
        <taxon>Eukaryota</taxon>
        <taxon>Fungi</taxon>
        <taxon>Dikarya</taxon>
        <taxon>Basidiomycota</taxon>
        <taxon>Agaricomycotina</taxon>
        <taxon>Agaricomycetes</taxon>
        <taxon>Agaricomycetidae</taxon>
        <taxon>Agaricales</taxon>
        <taxon>Agaricineae</taxon>
        <taxon>Psathyrellaceae</taxon>
        <taxon>Ephemerocybe</taxon>
    </lineage>
</organism>
<dbReference type="OrthoDB" id="62560at2759"/>
<evidence type="ECO:0000256" key="8">
    <source>
        <dbReference type="ARBA" id="ARBA00022741"/>
    </source>
</evidence>
<evidence type="ECO:0000313" key="18">
    <source>
        <dbReference type="EMBL" id="KAF5330017.1"/>
    </source>
</evidence>
<keyword evidence="10 12" id="KW-0342">GTP-binding</keyword>
<keyword evidence="5 12" id="KW-0819">tRNA processing</keyword>
<evidence type="ECO:0000313" key="19">
    <source>
        <dbReference type="Proteomes" id="UP000541558"/>
    </source>
</evidence>
<comment type="function">
    <text evidence="12">Adds a GMP to the 5'-end of tRNA(His) after transcription and RNase P cleavage.</text>
</comment>
<keyword evidence="6 12" id="KW-0548">Nucleotidyltransferase</keyword>
<protein>
    <recommendedName>
        <fullName evidence="3 12">tRNA(His) guanylyltransferase</fullName>
        <ecNumber evidence="2 12">2.7.7.79</ecNumber>
    </recommendedName>
    <alternativeName>
        <fullName evidence="11 12">tRNA-histidine guanylyltransferase</fullName>
    </alternativeName>
</protein>
<comment type="cofactor">
    <cofactor evidence="14">
        <name>Mg(2+)</name>
        <dbReference type="ChEBI" id="CHEBI:18420"/>
    </cofactor>
    <text evidence="14">Binds 2 magnesium ions per subunit.</text>
</comment>
<proteinExistence type="inferred from homology"/>
<evidence type="ECO:0000256" key="7">
    <source>
        <dbReference type="ARBA" id="ARBA00022723"/>
    </source>
</evidence>
<dbReference type="InterPro" id="IPR025845">
    <property type="entry name" value="Thg1_C_dom"/>
</dbReference>
<gene>
    <name evidence="18" type="ORF">D9611_010450</name>
</gene>
<dbReference type="EC" id="2.7.7.79" evidence="2 12"/>
<dbReference type="AlphaFoldDB" id="A0A8H5BUV9"/>
<comment type="catalytic activity">
    <reaction evidence="12">
        <text>a 5'-end ribonucleotide-tRNA(His) + GTP + ATP + H2O = a 5'-end phospho-guanosine-ribonucleotide-tRNA(His) + AMP + 2 diphosphate + H(+)</text>
        <dbReference type="Rhea" id="RHEA:54564"/>
        <dbReference type="Rhea" id="RHEA-COMP:14193"/>
        <dbReference type="Rhea" id="RHEA-COMP:14917"/>
        <dbReference type="ChEBI" id="CHEBI:15377"/>
        <dbReference type="ChEBI" id="CHEBI:15378"/>
        <dbReference type="ChEBI" id="CHEBI:30616"/>
        <dbReference type="ChEBI" id="CHEBI:33019"/>
        <dbReference type="ChEBI" id="CHEBI:37565"/>
        <dbReference type="ChEBI" id="CHEBI:138282"/>
        <dbReference type="ChEBI" id="CHEBI:141847"/>
        <dbReference type="ChEBI" id="CHEBI:456215"/>
        <dbReference type="EC" id="2.7.7.79"/>
    </reaction>
</comment>
<evidence type="ECO:0000256" key="11">
    <source>
        <dbReference type="ARBA" id="ARBA00032480"/>
    </source>
</evidence>
<keyword evidence="9 12" id="KW-0460">Magnesium</keyword>
<evidence type="ECO:0000256" key="3">
    <source>
        <dbReference type="ARBA" id="ARBA00015443"/>
    </source>
</evidence>
<dbReference type="InterPro" id="IPR038469">
    <property type="entry name" value="tRNAHis_GuaTrfase_Thg1_sf"/>
</dbReference>
<feature type="domain" description="Thg1 C-terminal" evidence="17">
    <location>
        <begin position="165"/>
        <end position="315"/>
    </location>
</feature>
<evidence type="ECO:0000256" key="10">
    <source>
        <dbReference type="ARBA" id="ARBA00023134"/>
    </source>
</evidence>
<evidence type="ECO:0000256" key="9">
    <source>
        <dbReference type="ARBA" id="ARBA00022842"/>
    </source>
</evidence>
<dbReference type="Pfam" id="PF14413">
    <property type="entry name" value="Thg1C"/>
    <property type="match status" value="1"/>
</dbReference>
<dbReference type="GO" id="GO:0005525">
    <property type="term" value="F:GTP binding"/>
    <property type="evidence" value="ECO:0007669"/>
    <property type="project" value="UniProtKB-UniRule"/>
</dbReference>